<sequence>MIDIDKTAIIESCLLKTANRIQEIQAAIDGANDAIVNDTKSSMGDKYETSREMAQQELSRLQQQLNQALQDQEILTNLPDQASSVVGLGSLVITNQFNYLLASSIGPVKLGEHTVMVVSKQSPIGALLFGKGISDEITFQGKSIKILAIQ</sequence>
<dbReference type="RefSeq" id="WP_160367729.1">
    <property type="nucleotide sequence ID" value="NZ_WSQA01000002.1"/>
</dbReference>
<comment type="caution">
    <text evidence="2">The sequence shown here is derived from an EMBL/GenBank/DDBJ whole genome shotgun (WGS) entry which is preliminary data.</text>
</comment>
<evidence type="ECO:0000256" key="1">
    <source>
        <dbReference type="SAM" id="Coils"/>
    </source>
</evidence>
<reference evidence="2 3" key="1">
    <citation type="submission" date="2019-12" db="EMBL/GenBank/DDBJ databases">
        <authorList>
            <person name="Dong K."/>
        </authorList>
    </citation>
    <scope>NUCLEOTIDE SEQUENCE [LARGE SCALE GENOMIC DNA]</scope>
    <source>
        <strain evidence="2 3">JCM 31225</strain>
    </source>
</reference>
<name>A0A6N8KUE7_9SPHI</name>
<keyword evidence="1" id="KW-0175">Coiled coil</keyword>
<evidence type="ECO:0000313" key="2">
    <source>
        <dbReference type="EMBL" id="MVZ61083.1"/>
    </source>
</evidence>
<dbReference type="Proteomes" id="UP000435036">
    <property type="component" value="Unassembled WGS sequence"/>
</dbReference>
<keyword evidence="3" id="KW-1185">Reference proteome</keyword>
<protein>
    <recommendedName>
        <fullName evidence="4">3-oxoacyl-ACP synthase</fullName>
    </recommendedName>
</protein>
<dbReference type="OrthoDB" id="667380at2"/>
<gene>
    <name evidence="2" type="ORF">GQF63_03505</name>
</gene>
<evidence type="ECO:0008006" key="4">
    <source>
        <dbReference type="Google" id="ProtNLM"/>
    </source>
</evidence>
<organism evidence="2 3">
    <name type="scientific">Sphingobacterium humi</name>
    <dbReference type="NCBI Taxonomy" id="1796905"/>
    <lineage>
        <taxon>Bacteria</taxon>
        <taxon>Pseudomonadati</taxon>
        <taxon>Bacteroidota</taxon>
        <taxon>Sphingobacteriia</taxon>
        <taxon>Sphingobacteriales</taxon>
        <taxon>Sphingobacteriaceae</taxon>
        <taxon>Sphingobacterium</taxon>
    </lineage>
</organism>
<dbReference type="AlphaFoldDB" id="A0A6N8KUE7"/>
<dbReference type="EMBL" id="WSQA01000002">
    <property type="protein sequence ID" value="MVZ61083.1"/>
    <property type="molecule type" value="Genomic_DNA"/>
</dbReference>
<accession>A0A6N8KUE7</accession>
<proteinExistence type="predicted"/>
<feature type="coiled-coil region" evidence="1">
    <location>
        <begin position="44"/>
        <end position="78"/>
    </location>
</feature>
<evidence type="ECO:0000313" key="3">
    <source>
        <dbReference type="Proteomes" id="UP000435036"/>
    </source>
</evidence>